<dbReference type="EMBL" id="KX284714">
    <property type="protein sequence ID" value="AOM65436.1"/>
    <property type="molecule type" value="Genomic_DNA"/>
</dbReference>
<keyword evidence="5" id="KW-0934">Plastid</keyword>
<dbReference type="SUPFAM" id="SSF51206">
    <property type="entry name" value="cAMP-binding domain-like"/>
    <property type="match status" value="1"/>
</dbReference>
<dbReference type="AlphaFoldDB" id="A0A1C9CAN0"/>
<keyword evidence="2" id="KW-0238">DNA-binding</keyword>
<organism evidence="5">
    <name type="scientific">Thorea hispida</name>
    <dbReference type="NCBI Taxonomy" id="202687"/>
    <lineage>
        <taxon>Eukaryota</taxon>
        <taxon>Rhodophyta</taxon>
        <taxon>Florideophyceae</taxon>
        <taxon>Nemaliophycidae</taxon>
        <taxon>Thoreales</taxon>
        <taxon>Thoreaceae</taxon>
        <taxon>Thorea</taxon>
    </lineage>
</organism>
<keyword evidence="3" id="KW-0804">Transcription</keyword>
<proteinExistence type="predicted"/>
<dbReference type="GO" id="GO:0006355">
    <property type="term" value="P:regulation of DNA-templated transcription"/>
    <property type="evidence" value="ECO:0007669"/>
    <property type="project" value="InterPro"/>
</dbReference>
<dbReference type="InterPro" id="IPR018490">
    <property type="entry name" value="cNMP-bd_dom_sf"/>
</dbReference>
<protein>
    <submittedName>
        <fullName evidence="5">Global nitrogen transcriptional regulator</fullName>
    </submittedName>
</protein>
<name>A0A1C9CAN0_9FLOR</name>
<accession>A0A1C9CAN0</accession>
<keyword evidence="1" id="KW-0805">Transcription regulation</keyword>
<evidence type="ECO:0000313" key="6">
    <source>
        <dbReference type="EMBL" id="ARX95805.1"/>
    </source>
</evidence>
<evidence type="ECO:0000256" key="3">
    <source>
        <dbReference type="ARBA" id="ARBA00023163"/>
    </source>
</evidence>
<geneLocation type="plastid" evidence="5"/>
<sequence length="201" mass="23629">MQLLNLFIYSKIYFYMYKLQAGEALVLHNNNKLKNYIILDGCLLLSKYFTNNKIISIGLLSSKDIILPIFHNQFTTNYFYKAQALSITYLFSLANTSQQKFFKIIQPQYNNQRYYLLEILAHRNAKQRLIHTFLILMKLYGTISNKKFEINLNISYEILSSITGSNKNTISILIQKLIKREIIIYSKNKIIVNSIVDLIEF</sequence>
<evidence type="ECO:0000256" key="1">
    <source>
        <dbReference type="ARBA" id="ARBA00023015"/>
    </source>
</evidence>
<reference evidence="6" key="1">
    <citation type="submission" date="2016-11" db="EMBL/GenBank/DDBJ databases">
        <title>Complete Chloroplast Genome of Thorea hispida.</title>
        <authorList>
            <person name="Nan F."/>
            <person name="Xie S."/>
        </authorList>
    </citation>
    <scope>NUCLEOTIDE SEQUENCE</scope>
</reference>
<dbReference type="GO" id="GO:0003677">
    <property type="term" value="F:DNA binding"/>
    <property type="evidence" value="ECO:0007669"/>
    <property type="project" value="UniProtKB-KW"/>
</dbReference>
<dbReference type="InterPro" id="IPR036390">
    <property type="entry name" value="WH_DNA-bd_sf"/>
</dbReference>
<dbReference type="InterPro" id="IPR012318">
    <property type="entry name" value="HTH_CRP"/>
</dbReference>
<dbReference type="EMBL" id="KY083065">
    <property type="protein sequence ID" value="ARX95805.1"/>
    <property type="molecule type" value="Genomic_DNA"/>
</dbReference>
<dbReference type="GeneID" id="29072841"/>
<feature type="domain" description="HTH crp-type" evidence="4">
    <location>
        <begin position="123"/>
        <end position="196"/>
    </location>
</feature>
<dbReference type="PROSITE" id="PS51063">
    <property type="entry name" value="HTH_CRP_2"/>
    <property type="match status" value="1"/>
</dbReference>
<keyword evidence="6" id="KW-0150">Chloroplast</keyword>
<dbReference type="RefSeq" id="YP_009296501.1">
    <property type="nucleotide sequence ID" value="NC_031171.1"/>
</dbReference>
<dbReference type="InterPro" id="IPR014710">
    <property type="entry name" value="RmlC-like_jellyroll"/>
</dbReference>
<evidence type="ECO:0000259" key="4">
    <source>
        <dbReference type="PROSITE" id="PS51063"/>
    </source>
</evidence>
<evidence type="ECO:0000313" key="5">
    <source>
        <dbReference type="EMBL" id="AOM65436.1"/>
    </source>
</evidence>
<gene>
    <name evidence="5" type="primary">ntcA</name>
    <name evidence="5" type="ORF">Thor_144</name>
</gene>
<dbReference type="Gene3D" id="2.60.120.10">
    <property type="entry name" value="Jelly Rolls"/>
    <property type="match status" value="1"/>
</dbReference>
<reference evidence="5" key="2">
    <citation type="journal article" date="2018" name="PLoS ONE">
        <title>Plastid genome analysis of three Nemaliophycidae red algal species suggests environmental adaptation for iron limited habitats.</title>
        <authorList>
            <person name="Cho C.H."/>
            <person name="Choi J.W."/>
            <person name="Lam D.W."/>
            <person name="Kim K.M."/>
            <person name="Yoon H.S."/>
        </authorList>
    </citation>
    <scope>NUCLEOTIDE SEQUENCE</scope>
</reference>
<dbReference type="SUPFAM" id="SSF46785">
    <property type="entry name" value="Winged helix' DNA-binding domain"/>
    <property type="match status" value="1"/>
</dbReference>
<evidence type="ECO:0000256" key="2">
    <source>
        <dbReference type="ARBA" id="ARBA00023125"/>
    </source>
</evidence>